<protein>
    <recommendedName>
        <fullName evidence="4">AtpZ/AtpI family protein</fullName>
    </recommendedName>
</protein>
<comment type="caution">
    <text evidence="2">The sequence shown here is derived from an EMBL/GenBank/DDBJ whole genome shotgun (WGS) entry which is preliminary data.</text>
</comment>
<dbReference type="Proteomes" id="UP000272412">
    <property type="component" value="Unassembled WGS sequence"/>
</dbReference>
<keyword evidence="3" id="KW-1185">Reference proteome</keyword>
<keyword evidence="1" id="KW-1133">Transmembrane helix</keyword>
<keyword evidence="1" id="KW-0472">Membrane</keyword>
<feature type="transmembrane region" description="Helical" evidence="1">
    <location>
        <begin position="7"/>
        <end position="30"/>
    </location>
</feature>
<feature type="transmembrane region" description="Helical" evidence="1">
    <location>
        <begin position="42"/>
        <end position="64"/>
    </location>
</feature>
<organism evidence="2 3">
    <name type="scientific">Neisseria weixii</name>
    <dbReference type="NCBI Taxonomy" id="1853276"/>
    <lineage>
        <taxon>Bacteria</taxon>
        <taxon>Pseudomonadati</taxon>
        <taxon>Pseudomonadota</taxon>
        <taxon>Betaproteobacteria</taxon>
        <taxon>Neisseriales</taxon>
        <taxon>Neisseriaceae</taxon>
        <taxon>Neisseria</taxon>
    </lineage>
</organism>
<keyword evidence="1" id="KW-0812">Transmembrane</keyword>
<evidence type="ECO:0008006" key="4">
    <source>
        <dbReference type="Google" id="ProtNLM"/>
    </source>
</evidence>
<accession>A0A3N4N5S2</accession>
<dbReference type="EMBL" id="RPFL01000019">
    <property type="protein sequence ID" value="RPD86649.1"/>
    <property type="molecule type" value="Genomic_DNA"/>
</dbReference>
<dbReference type="AlphaFoldDB" id="A0A3N4N5S2"/>
<proteinExistence type="predicted"/>
<evidence type="ECO:0000313" key="3">
    <source>
        <dbReference type="Proteomes" id="UP000272412"/>
    </source>
</evidence>
<sequence>MRIKFHIGSIIILICGLCALIPGLMVLLGMGGWVHEVLDQPIGGIALLAIGLCGVLAAVFRLLVKFLTQREHDNHPEK</sequence>
<name>A0A3N4N5S2_9NEIS</name>
<reference evidence="2 3" key="1">
    <citation type="submission" date="2018-11" db="EMBL/GenBank/DDBJ databases">
        <title>Neisseria weixii sp. nov. isolated from the rectal contents of plateau pika (Ochotona cruzoniae).</title>
        <authorList>
            <person name="Zhang G."/>
        </authorList>
    </citation>
    <scope>NUCLEOTIDE SEQUENCE [LARGE SCALE GENOMIC DNA]</scope>
    <source>
        <strain evidence="2 3">10009</strain>
    </source>
</reference>
<gene>
    <name evidence="2" type="ORF">EGK74_07985</name>
</gene>
<evidence type="ECO:0000313" key="2">
    <source>
        <dbReference type="EMBL" id="RPD86649.1"/>
    </source>
</evidence>
<evidence type="ECO:0000256" key="1">
    <source>
        <dbReference type="SAM" id="Phobius"/>
    </source>
</evidence>
<dbReference type="RefSeq" id="WP_123804317.1">
    <property type="nucleotide sequence ID" value="NZ_JBHSPY010000001.1"/>
</dbReference>